<accession>A0A2Z6LWE0</accession>
<sequence length="77" mass="8922">MQTEIMRKIKQRISISVICQHNGLVPIVEPEILVDGSHDIQKCVDVTVFEACYKALSDHHVLLEGYFRGWRKKQETL</sequence>
<dbReference type="SUPFAM" id="SSF51569">
    <property type="entry name" value="Aldolase"/>
    <property type="match status" value="1"/>
</dbReference>
<gene>
    <name evidence="7" type="ORF">TSUD_131770</name>
</gene>
<dbReference type="EMBL" id="DF973233">
    <property type="protein sequence ID" value="GAU21593.1"/>
    <property type="molecule type" value="Genomic_DNA"/>
</dbReference>
<reference evidence="8" key="1">
    <citation type="journal article" date="2017" name="Front. Plant Sci.">
        <title>Climate Clever Clovers: New Paradigm to Reduce the Environmental Footprint of Ruminants by Breeding Low Methanogenic Forages Utilizing Haplotype Variation.</title>
        <authorList>
            <person name="Kaur P."/>
            <person name="Appels R."/>
            <person name="Bayer P.E."/>
            <person name="Keeble-Gagnere G."/>
            <person name="Wang J."/>
            <person name="Hirakawa H."/>
            <person name="Shirasawa K."/>
            <person name="Vercoe P."/>
            <person name="Stefanova K."/>
            <person name="Durmic Z."/>
            <person name="Nichols P."/>
            <person name="Revell C."/>
            <person name="Isobe S.N."/>
            <person name="Edwards D."/>
            <person name="Erskine W."/>
        </authorList>
    </citation>
    <scope>NUCLEOTIDE SEQUENCE [LARGE SCALE GENOMIC DNA]</scope>
    <source>
        <strain evidence="8">cv. Daliak</strain>
    </source>
</reference>
<dbReference type="InterPro" id="IPR000741">
    <property type="entry name" value="FBA_I"/>
</dbReference>
<evidence type="ECO:0000256" key="2">
    <source>
        <dbReference type="ARBA" id="ARBA00004714"/>
    </source>
</evidence>
<evidence type="ECO:0000256" key="4">
    <source>
        <dbReference type="ARBA" id="ARBA00013068"/>
    </source>
</evidence>
<dbReference type="PANTHER" id="PTHR11627">
    <property type="entry name" value="FRUCTOSE-BISPHOSPHATE ALDOLASE"/>
    <property type="match status" value="1"/>
</dbReference>
<keyword evidence="6" id="KW-0456">Lyase</keyword>
<evidence type="ECO:0000256" key="3">
    <source>
        <dbReference type="ARBA" id="ARBA00010387"/>
    </source>
</evidence>
<evidence type="ECO:0000313" key="8">
    <source>
        <dbReference type="Proteomes" id="UP000242715"/>
    </source>
</evidence>
<dbReference type="Proteomes" id="UP000242715">
    <property type="component" value="Unassembled WGS sequence"/>
</dbReference>
<proteinExistence type="inferred from homology"/>
<dbReference type="Pfam" id="PF00274">
    <property type="entry name" value="Glycolytic"/>
    <property type="match status" value="1"/>
</dbReference>
<comment type="similarity">
    <text evidence="3">Belongs to the class I fructose-bisphosphate aldolase family.</text>
</comment>
<evidence type="ECO:0000256" key="5">
    <source>
        <dbReference type="ARBA" id="ARBA00023152"/>
    </source>
</evidence>
<keyword evidence="5" id="KW-0324">Glycolysis</keyword>
<name>A0A2Z6LWE0_TRISU</name>
<dbReference type="EC" id="4.1.2.13" evidence="4"/>
<keyword evidence="8" id="KW-1185">Reference proteome</keyword>
<evidence type="ECO:0000256" key="1">
    <source>
        <dbReference type="ARBA" id="ARBA00000441"/>
    </source>
</evidence>
<dbReference type="GO" id="GO:0004332">
    <property type="term" value="F:fructose-bisphosphate aldolase activity"/>
    <property type="evidence" value="ECO:0007669"/>
    <property type="project" value="UniProtKB-EC"/>
</dbReference>
<protein>
    <recommendedName>
        <fullName evidence="4">fructose-bisphosphate aldolase</fullName>
        <ecNumber evidence="4">4.1.2.13</ecNumber>
    </recommendedName>
</protein>
<dbReference type="AlphaFoldDB" id="A0A2Z6LWE0"/>
<organism evidence="7 8">
    <name type="scientific">Trifolium subterraneum</name>
    <name type="common">Subterranean clover</name>
    <dbReference type="NCBI Taxonomy" id="3900"/>
    <lineage>
        <taxon>Eukaryota</taxon>
        <taxon>Viridiplantae</taxon>
        <taxon>Streptophyta</taxon>
        <taxon>Embryophyta</taxon>
        <taxon>Tracheophyta</taxon>
        <taxon>Spermatophyta</taxon>
        <taxon>Magnoliopsida</taxon>
        <taxon>eudicotyledons</taxon>
        <taxon>Gunneridae</taxon>
        <taxon>Pentapetalae</taxon>
        <taxon>rosids</taxon>
        <taxon>fabids</taxon>
        <taxon>Fabales</taxon>
        <taxon>Fabaceae</taxon>
        <taxon>Papilionoideae</taxon>
        <taxon>50 kb inversion clade</taxon>
        <taxon>NPAAA clade</taxon>
        <taxon>Hologalegina</taxon>
        <taxon>IRL clade</taxon>
        <taxon>Trifolieae</taxon>
        <taxon>Trifolium</taxon>
    </lineage>
</organism>
<dbReference type="InterPro" id="IPR013785">
    <property type="entry name" value="Aldolase_TIM"/>
</dbReference>
<dbReference type="Gene3D" id="3.20.20.70">
    <property type="entry name" value="Aldolase class I"/>
    <property type="match status" value="1"/>
</dbReference>
<dbReference type="UniPathway" id="UPA00109">
    <property type="reaction ID" value="UER00183"/>
</dbReference>
<evidence type="ECO:0000313" key="7">
    <source>
        <dbReference type="EMBL" id="GAU21593.1"/>
    </source>
</evidence>
<comment type="catalytic activity">
    <reaction evidence="1">
        <text>beta-D-fructose 1,6-bisphosphate = D-glyceraldehyde 3-phosphate + dihydroxyacetone phosphate</text>
        <dbReference type="Rhea" id="RHEA:14729"/>
        <dbReference type="ChEBI" id="CHEBI:32966"/>
        <dbReference type="ChEBI" id="CHEBI:57642"/>
        <dbReference type="ChEBI" id="CHEBI:59776"/>
        <dbReference type="EC" id="4.1.2.13"/>
    </reaction>
</comment>
<evidence type="ECO:0000256" key="6">
    <source>
        <dbReference type="ARBA" id="ARBA00023239"/>
    </source>
</evidence>
<comment type="pathway">
    <text evidence="2">Carbohydrate degradation; glycolysis; D-glyceraldehyde 3-phosphate and glycerone phosphate from D-glucose: step 4/4.</text>
</comment>
<dbReference type="OrthoDB" id="36455at2759"/>
<dbReference type="GO" id="GO:0006096">
    <property type="term" value="P:glycolytic process"/>
    <property type="evidence" value="ECO:0007669"/>
    <property type="project" value="UniProtKB-UniPathway"/>
</dbReference>